<reference evidence="2 3" key="1">
    <citation type="journal article" date="2012" name="Genome Biol.">
        <title>Sequencing three crocodilian genomes to illuminate the evolution of archosaurs and amniotes.</title>
        <authorList>
            <person name="St John J.A."/>
            <person name="Braun E.L."/>
            <person name="Isberg S.R."/>
            <person name="Miles L.G."/>
            <person name="Chong A.Y."/>
            <person name="Gongora J."/>
            <person name="Dalzell P."/>
            <person name="Moran C."/>
            <person name="Bed'hom B."/>
            <person name="Abzhanov A."/>
            <person name="Burgess S.C."/>
            <person name="Cooksey A.M."/>
            <person name="Castoe T.A."/>
            <person name="Crawford N.G."/>
            <person name="Densmore L.D."/>
            <person name="Drew J.C."/>
            <person name="Edwards S.V."/>
            <person name="Faircloth B.C."/>
            <person name="Fujita M.K."/>
            <person name="Greenwold M.J."/>
            <person name="Hoffmann F.G."/>
            <person name="Howard J.M."/>
            <person name="Iguchi T."/>
            <person name="Janes D.E."/>
            <person name="Khan S.Y."/>
            <person name="Kohno S."/>
            <person name="de Koning A.J."/>
            <person name="Lance S.L."/>
            <person name="McCarthy F.M."/>
            <person name="McCormack J.E."/>
            <person name="Merchant M.E."/>
            <person name="Peterson D.G."/>
            <person name="Pollock D.D."/>
            <person name="Pourmand N."/>
            <person name="Raney B.J."/>
            <person name="Roessler K.A."/>
            <person name="Sanford J.R."/>
            <person name="Sawyer R.H."/>
            <person name="Schmidt C.J."/>
            <person name="Triplett E.W."/>
            <person name="Tuberville T.D."/>
            <person name="Venegas-Anaya M."/>
            <person name="Howard J.T."/>
            <person name="Jarvis E.D."/>
            <person name="Guillette L.J.Jr."/>
            <person name="Glenn T.C."/>
            <person name="Green R.E."/>
            <person name="Ray D.A."/>
        </authorList>
    </citation>
    <scope>NUCLEOTIDE SEQUENCE [LARGE SCALE GENOMIC DNA]</scope>
    <source>
        <strain evidence="2">KSC_2009_1</strain>
    </source>
</reference>
<sequence>MGSALCSEPFHGNQKCIKIEGEQVLALLKMPATAGGRILRSDVNPNTADMQELPPQIQKSPSKQSPC</sequence>
<organism evidence="2 3">
    <name type="scientific">Alligator mississippiensis</name>
    <name type="common">American alligator</name>
    <dbReference type="NCBI Taxonomy" id="8496"/>
    <lineage>
        <taxon>Eukaryota</taxon>
        <taxon>Metazoa</taxon>
        <taxon>Chordata</taxon>
        <taxon>Craniata</taxon>
        <taxon>Vertebrata</taxon>
        <taxon>Euteleostomi</taxon>
        <taxon>Archelosauria</taxon>
        <taxon>Archosauria</taxon>
        <taxon>Crocodylia</taxon>
        <taxon>Alligatoridae</taxon>
        <taxon>Alligatorinae</taxon>
        <taxon>Alligator</taxon>
    </lineage>
</organism>
<proteinExistence type="predicted"/>
<evidence type="ECO:0000313" key="2">
    <source>
        <dbReference type="EMBL" id="KYO29992.1"/>
    </source>
</evidence>
<accession>A0A151MZQ3</accession>
<keyword evidence="3" id="KW-1185">Reference proteome</keyword>
<evidence type="ECO:0000256" key="1">
    <source>
        <dbReference type="SAM" id="MobiDB-lite"/>
    </source>
</evidence>
<dbReference type="Proteomes" id="UP000050525">
    <property type="component" value="Unassembled WGS sequence"/>
</dbReference>
<feature type="compositionally biased region" description="Polar residues" evidence="1">
    <location>
        <begin position="57"/>
        <end position="67"/>
    </location>
</feature>
<dbReference type="EMBL" id="AKHW03004379">
    <property type="protein sequence ID" value="KYO29992.1"/>
    <property type="molecule type" value="Genomic_DNA"/>
</dbReference>
<feature type="region of interest" description="Disordered" evidence="1">
    <location>
        <begin position="42"/>
        <end position="67"/>
    </location>
</feature>
<evidence type="ECO:0000313" key="3">
    <source>
        <dbReference type="Proteomes" id="UP000050525"/>
    </source>
</evidence>
<gene>
    <name evidence="2" type="ORF">Y1Q_0005421</name>
</gene>
<protein>
    <submittedName>
        <fullName evidence="2">Uncharacterized protein</fullName>
    </submittedName>
</protein>
<comment type="caution">
    <text evidence="2">The sequence shown here is derived from an EMBL/GenBank/DDBJ whole genome shotgun (WGS) entry which is preliminary data.</text>
</comment>
<name>A0A151MZQ3_ALLMI</name>
<dbReference type="AlphaFoldDB" id="A0A151MZQ3"/>